<evidence type="ECO:0000313" key="2">
    <source>
        <dbReference type="Proteomes" id="UP000298663"/>
    </source>
</evidence>
<organism evidence="1 2">
    <name type="scientific">Steinernema carpocapsae</name>
    <name type="common">Entomopathogenic nematode</name>
    <dbReference type="NCBI Taxonomy" id="34508"/>
    <lineage>
        <taxon>Eukaryota</taxon>
        <taxon>Metazoa</taxon>
        <taxon>Ecdysozoa</taxon>
        <taxon>Nematoda</taxon>
        <taxon>Chromadorea</taxon>
        <taxon>Rhabditida</taxon>
        <taxon>Tylenchina</taxon>
        <taxon>Panagrolaimomorpha</taxon>
        <taxon>Strongyloidoidea</taxon>
        <taxon>Steinernematidae</taxon>
        <taxon>Steinernema</taxon>
    </lineage>
</organism>
<sequence>MTLSVSVRIRAIRNLHFHFLDDLKSFKVYPRVLFCLSHWNQEPKQAPAFRAFFPRKTKISQSKSPDFQFQKFAE</sequence>
<dbReference type="AlphaFoldDB" id="A0A4U5LVY2"/>
<evidence type="ECO:0000313" key="1">
    <source>
        <dbReference type="EMBL" id="TKR60317.1"/>
    </source>
</evidence>
<accession>A0A4U5LVY2</accession>
<proteinExistence type="predicted"/>
<dbReference type="EMBL" id="AZBU02000011">
    <property type="protein sequence ID" value="TKR60317.1"/>
    <property type="molecule type" value="Genomic_DNA"/>
</dbReference>
<name>A0A4U5LVY2_STECR</name>
<keyword evidence="2" id="KW-1185">Reference proteome</keyword>
<dbReference type="Proteomes" id="UP000298663">
    <property type="component" value="Unassembled WGS sequence"/>
</dbReference>
<comment type="caution">
    <text evidence="1">The sequence shown here is derived from an EMBL/GenBank/DDBJ whole genome shotgun (WGS) entry which is preliminary data.</text>
</comment>
<reference evidence="1 2" key="2">
    <citation type="journal article" date="2019" name="G3 (Bethesda)">
        <title>Hybrid Assembly of the Genome of the Entomopathogenic Nematode Steinernema carpocapsae Identifies the X-Chromosome.</title>
        <authorList>
            <person name="Serra L."/>
            <person name="Macchietto M."/>
            <person name="Macias-Munoz A."/>
            <person name="McGill C.J."/>
            <person name="Rodriguez I.M."/>
            <person name="Rodriguez B."/>
            <person name="Murad R."/>
            <person name="Mortazavi A."/>
        </authorList>
    </citation>
    <scope>NUCLEOTIDE SEQUENCE [LARGE SCALE GENOMIC DNA]</scope>
    <source>
        <strain evidence="1 2">ALL</strain>
    </source>
</reference>
<protein>
    <submittedName>
        <fullName evidence="1">Uncharacterized protein</fullName>
    </submittedName>
</protein>
<reference evidence="1 2" key="1">
    <citation type="journal article" date="2015" name="Genome Biol.">
        <title>Comparative genomics of Steinernema reveals deeply conserved gene regulatory networks.</title>
        <authorList>
            <person name="Dillman A.R."/>
            <person name="Macchietto M."/>
            <person name="Porter C.F."/>
            <person name="Rogers A."/>
            <person name="Williams B."/>
            <person name="Antoshechkin I."/>
            <person name="Lee M.M."/>
            <person name="Goodwin Z."/>
            <person name="Lu X."/>
            <person name="Lewis E.E."/>
            <person name="Goodrich-Blair H."/>
            <person name="Stock S.P."/>
            <person name="Adams B.J."/>
            <person name="Sternberg P.W."/>
            <person name="Mortazavi A."/>
        </authorList>
    </citation>
    <scope>NUCLEOTIDE SEQUENCE [LARGE SCALE GENOMIC DNA]</scope>
    <source>
        <strain evidence="1 2">ALL</strain>
    </source>
</reference>
<gene>
    <name evidence="1" type="ORF">L596_027580</name>
</gene>